<proteinExistence type="predicted"/>
<protein>
    <recommendedName>
        <fullName evidence="2">HNH nuclease domain-containing protein</fullName>
    </recommendedName>
</protein>
<dbReference type="PATRIC" id="fig|361041.3.peg.3595"/>
<dbReference type="AlphaFoldDB" id="A0A0F5LGX1"/>
<comment type="caution">
    <text evidence="3">The sequence shown here is derived from an EMBL/GenBank/DDBJ whole genome shotgun (WGS) entry which is preliminary data.</text>
</comment>
<evidence type="ECO:0000256" key="1">
    <source>
        <dbReference type="SAM" id="MobiDB-lite"/>
    </source>
</evidence>
<keyword evidence="4" id="KW-1185">Reference proteome</keyword>
<dbReference type="SUPFAM" id="SSF54060">
    <property type="entry name" value="His-Me finger endonucleases"/>
    <property type="match status" value="1"/>
</dbReference>
<dbReference type="STRING" id="361041.VW35_01025"/>
<dbReference type="Pfam" id="PF13392">
    <property type="entry name" value="HNH_3"/>
    <property type="match status" value="1"/>
</dbReference>
<dbReference type="RefSeq" id="WP_046141175.1">
    <property type="nucleotide sequence ID" value="NZ_LAJG01000005.1"/>
</dbReference>
<dbReference type="InterPro" id="IPR003615">
    <property type="entry name" value="HNH_nuc"/>
</dbReference>
<feature type="domain" description="HNH nuclease" evidence="2">
    <location>
        <begin position="134"/>
        <end position="175"/>
    </location>
</feature>
<evidence type="ECO:0000259" key="2">
    <source>
        <dbReference type="Pfam" id="PF13392"/>
    </source>
</evidence>
<reference evidence="3 4" key="1">
    <citation type="submission" date="2015-03" db="EMBL/GenBank/DDBJ databases">
        <authorList>
            <person name="Hassan Y.I."/>
            <person name="Lepp D."/>
            <person name="Zhou T."/>
        </authorList>
    </citation>
    <scope>NUCLEOTIDE SEQUENCE [LARGE SCALE GENOMIC DNA]</scope>
    <source>
        <strain evidence="3 4">GH2-10</strain>
    </source>
</reference>
<gene>
    <name evidence="3" type="ORF">VW35_01025</name>
</gene>
<dbReference type="EMBL" id="LAJG01000005">
    <property type="protein sequence ID" value="KKB80822.1"/>
    <property type="molecule type" value="Genomic_DNA"/>
</dbReference>
<feature type="region of interest" description="Disordered" evidence="1">
    <location>
        <begin position="73"/>
        <end position="103"/>
    </location>
</feature>
<accession>A0A0F5LGX1</accession>
<evidence type="ECO:0000313" key="3">
    <source>
        <dbReference type="EMBL" id="KKB80822.1"/>
    </source>
</evidence>
<sequence>MKGQQLKYSAEELAWIEARAKTPRKELHAQFVEAFGRGDVSADNFKALCTRKGWKTGRTGCFVKGAAPVNKGVPCPPGKGGRHPNARKTQFKKGSVSHTYRGHGHERIDSKDGYVVMIVEETNPWTGAKTRPVHKHVYLWEKANGPVPEGFCLKCVDSNKLNTDPSNWELIPRSILPRLNGGKASRTIAYDSAPAELKPAILAVAKIDHAIRQKRKSAV</sequence>
<dbReference type="InterPro" id="IPR044925">
    <property type="entry name" value="His-Me_finger_sf"/>
</dbReference>
<organism evidence="3 4">
    <name type="scientific">Devosia soli</name>
    <dbReference type="NCBI Taxonomy" id="361041"/>
    <lineage>
        <taxon>Bacteria</taxon>
        <taxon>Pseudomonadati</taxon>
        <taxon>Pseudomonadota</taxon>
        <taxon>Alphaproteobacteria</taxon>
        <taxon>Hyphomicrobiales</taxon>
        <taxon>Devosiaceae</taxon>
        <taxon>Devosia</taxon>
    </lineage>
</organism>
<dbReference type="Proteomes" id="UP000033514">
    <property type="component" value="Unassembled WGS sequence"/>
</dbReference>
<evidence type="ECO:0000313" key="4">
    <source>
        <dbReference type="Proteomes" id="UP000033514"/>
    </source>
</evidence>
<dbReference type="OrthoDB" id="6638408at2"/>
<name>A0A0F5LGX1_9HYPH</name>
<feature type="compositionally biased region" description="Basic residues" evidence="1">
    <location>
        <begin position="80"/>
        <end position="91"/>
    </location>
</feature>